<feature type="transmembrane region" description="Helical" evidence="1">
    <location>
        <begin position="407"/>
        <end position="425"/>
    </location>
</feature>
<protein>
    <submittedName>
        <fullName evidence="2">Uncharacterized protein</fullName>
    </submittedName>
</protein>
<dbReference type="OrthoDB" id="2498195at2759"/>
<organism evidence="2 5">
    <name type="scientific">Puccinia graminis f. sp. tritici</name>
    <dbReference type="NCBI Taxonomy" id="56615"/>
    <lineage>
        <taxon>Eukaryota</taxon>
        <taxon>Fungi</taxon>
        <taxon>Dikarya</taxon>
        <taxon>Basidiomycota</taxon>
        <taxon>Pucciniomycotina</taxon>
        <taxon>Pucciniomycetes</taxon>
        <taxon>Pucciniales</taxon>
        <taxon>Pucciniaceae</taxon>
        <taxon>Puccinia</taxon>
    </lineage>
</organism>
<feature type="transmembrane region" description="Helical" evidence="1">
    <location>
        <begin position="286"/>
        <end position="304"/>
    </location>
</feature>
<comment type="caution">
    <text evidence="2">The sequence shown here is derived from an EMBL/GenBank/DDBJ whole genome shotgun (WGS) entry which is preliminary data.</text>
</comment>
<evidence type="ECO:0000256" key="1">
    <source>
        <dbReference type="SAM" id="Phobius"/>
    </source>
</evidence>
<feature type="transmembrane region" description="Helical" evidence="1">
    <location>
        <begin position="157"/>
        <end position="176"/>
    </location>
</feature>
<evidence type="ECO:0000313" key="5">
    <source>
        <dbReference type="Proteomes" id="UP000325313"/>
    </source>
</evidence>
<dbReference type="EMBL" id="VSWC01000118">
    <property type="protein sequence ID" value="KAA1084701.1"/>
    <property type="molecule type" value="Genomic_DNA"/>
</dbReference>
<feature type="transmembrane region" description="Helical" evidence="1">
    <location>
        <begin position="115"/>
        <end position="137"/>
    </location>
</feature>
<keyword evidence="4" id="KW-1185">Reference proteome</keyword>
<proteinExistence type="predicted"/>
<keyword evidence="1" id="KW-1133">Transmembrane helix</keyword>
<sequence length="517" mass="58649">MPKQDFNSGPLPGNVDKDFVRVILSFILSLSPEPSKENIPAVIRDYLKSRFVSSIHAVVGSDTSNLITAGLILCFLSFIFQLTWFVLGLRYSRLSNSYWFVRNNELGVFVPNTRFLMAILSLSFTFLLVSETVLLILDINGISTLKDRTIIAGFKWMPLWLSSWVYVWGMGSSIYTTYSQLPKGIIGKLVGYKRSALAFNAMALGSLVLIVIYETATVVYAGYGLISLLDSFDQISARFEAMAAVYDPAKFTIENDLLPELPGLLELTAAFAIWLEDFRFLLYSRLAWFFAFICISLPLYYIYFQIIHKIQIYRNSISLKTYSSNMPSLGQPELDEEYGIDMRCRRPSFGSSFRKFIFSDNTHLILAAILSLVHALVEVILMIRFMYVLKKSGNVSAQVTLLSKATVMNNFIFAFTGLFSSWIFFTRSRLDYSRAMSQIDSQVTIVRPATNSLFDTWTITPTIKGEIHPVSIHSMSEVTKQDGYFVRPRPQLKHFPDISSVKSLLAISEERSEQTHP</sequence>
<accession>A0A5B0MAM4</accession>
<feature type="transmembrane region" description="Helical" evidence="1">
    <location>
        <begin position="66"/>
        <end position="87"/>
    </location>
</feature>
<gene>
    <name evidence="3" type="ORF">PGT21_034413</name>
    <name evidence="2" type="ORF">PGTUg99_016796</name>
</gene>
<dbReference type="AlphaFoldDB" id="A0A5B0MAM4"/>
<evidence type="ECO:0000313" key="2">
    <source>
        <dbReference type="EMBL" id="KAA1072998.1"/>
    </source>
</evidence>
<name>A0A5B0MAM4_PUCGR</name>
<keyword evidence="1" id="KW-0812">Transmembrane</keyword>
<feature type="transmembrane region" description="Helical" evidence="1">
    <location>
        <begin position="197"/>
        <end position="223"/>
    </location>
</feature>
<evidence type="ECO:0000313" key="3">
    <source>
        <dbReference type="EMBL" id="KAA1084701.1"/>
    </source>
</evidence>
<dbReference type="Proteomes" id="UP000325313">
    <property type="component" value="Unassembled WGS sequence"/>
</dbReference>
<feature type="transmembrane region" description="Helical" evidence="1">
    <location>
        <begin position="364"/>
        <end position="387"/>
    </location>
</feature>
<dbReference type="Proteomes" id="UP000324748">
    <property type="component" value="Unassembled WGS sequence"/>
</dbReference>
<evidence type="ECO:0000313" key="4">
    <source>
        <dbReference type="Proteomes" id="UP000324748"/>
    </source>
</evidence>
<reference evidence="4 5" key="1">
    <citation type="submission" date="2019-05" db="EMBL/GenBank/DDBJ databases">
        <title>Emergence of the Ug99 lineage of the wheat stem rust pathogen through somatic hybridization.</title>
        <authorList>
            <person name="Li F."/>
            <person name="Upadhyaya N.M."/>
            <person name="Sperschneider J."/>
            <person name="Matny O."/>
            <person name="Nguyen-Phuc H."/>
            <person name="Mago R."/>
            <person name="Raley C."/>
            <person name="Miller M.E."/>
            <person name="Silverstein K.A.T."/>
            <person name="Henningsen E."/>
            <person name="Hirsch C.D."/>
            <person name="Visser B."/>
            <person name="Pretorius Z.A."/>
            <person name="Steffenson B.J."/>
            <person name="Schwessinger B."/>
            <person name="Dodds P.N."/>
            <person name="Figueroa M."/>
        </authorList>
    </citation>
    <scope>NUCLEOTIDE SEQUENCE [LARGE SCALE GENOMIC DNA]</scope>
    <source>
        <strain evidence="3">21-0</strain>
        <strain evidence="2 5">Ug99</strain>
    </source>
</reference>
<keyword evidence="1" id="KW-0472">Membrane</keyword>
<dbReference type="EMBL" id="VDEP01000475">
    <property type="protein sequence ID" value="KAA1072998.1"/>
    <property type="molecule type" value="Genomic_DNA"/>
</dbReference>